<gene>
    <name evidence="2" type="ORF">CYMTET_42939</name>
</gene>
<dbReference type="InterPro" id="IPR009500">
    <property type="entry name" value="DUF1118"/>
</dbReference>
<comment type="caution">
    <text evidence="2">The sequence shown here is derived from an EMBL/GenBank/DDBJ whole genome shotgun (WGS) entry which is preliminary data.</text>
</comment>
<keyword evidence="1" id="KW-1133">Transmembrane helix</keyword>
<keyword evidence="3" id="KW-1185">Reference proteome</keyword>
<name>A0AAE0F153_9CHLO</name>
<proteinExistence type="predicted"/>
<keyword evidence="1" id="KW-0812">Transmembrane</keyword>
<evidence type="ECO:0000313" key="2">
    <source>
        <dbReference type="EMBL" id="KAK3247567.1"/>
    </source>
</evidence>
<reference evidence="2 3" key="1">
    <citation type="journal article" date="2015" name="Genome Biol. Evol.">
        <title>Comparative Genomics of a Bacterivorous Green Alga Reveals Evolutionary Causalities and Consequences of Phago-Mixotrophic Mode of Nutrition.</title>
        <authorList>
            <person name="Burns J.A."/>
            <person name="Paasch A."/>
            <person name="Narechania A."/>
            <person name="Kim E."/>
        </authorList>
    </citation>
    <scope>NUCLEOTIDE SEQUENCE [LARGE SCALE GENOMIC DNA]</scope>
    <source>
        <strain evidence="2 3">PLY_AMNH</strain>
    </source>
</reference>
<sequence>MASTMFSAPALVGSKVISSQKRHRAPVRSVVTKAGKQANILRRVEEKKLLSAVEAAGLLSKAEKAGLTLSKIESLGLLSTAEGLGALSFATDKGSPGVLTFVGLIALSAAGAVVYAVPDDTSALLLAQAVGAAVLGAGGLAALGGSAFLSDLQKE</sequence>
<organism evidence="2 3">
    <name type="scientific">Cymbomonas tetramitiformis</name>
    <dbReference type="NCBI Taxonomy" id="36881"/>
    <lineage>
        <taxon>Eukaryota</taxon>
        <taxon>Viridiplantae</taxon>
        <taxon>Chlorophyta</taxon>
        <taxon>Pyramimonadophyceae</taxon>
        <taxon>Pyramimonadales</taxon>
        <taxon>Pyramimonadaceae</taxon>
        <taxon>Cymbomonas</taxon>
    </lineage>
</organism>
<dbReference type="Proteomes" id="UP001190700">
    <property type="component" value="Unassembled WGS sequence"/>
</dbReference>
<dbReference type="Pfam" id="PF06549">
    <property type="entry name" value="DUF1118"/>
    <property type="match status" value="1"/>
</dbReference>
<accession>A0AAE0F153</accession>
<evidence type="ECO:0000313" key="3">
    <source>
        <dbReference type="Proteomes" id="UP001190700"/>
    </source>
</evidence>
<feature type="transmembrane region" description="Helical" evidence="1">
    <location>
        <begin position="98"/>
        <end position="117"/>
    </location>
</feature>
<protein>
    <submittedName>
        <fullName evidence="2">Uncharacterized protein</fullName>
    </submittedName>
</protein>
<keyword evidence="1" id="KW-0472">Membrane</keyword>
<dbReference type="AlphaFoldDB" id="A0AAE0F153"/>
<evidence type="ECO:0000256" key="1">
    <source>
        <dbReference type="SAM" id="Phobius"/>
    </source>
</evidence>
<dbReference type="EMBL" id="LGRX02028850">
    <property type="protein sequence ID" value="KAK3247567.1"/>
    <property type="molecule type" value="Genomic_DNA"/>
</dbReference>
<feature type="transmembrane region" description="Helical" evidence="1">
    <location>
        <begin position="123"/>
        <end position="149"/>
    </location>
</feature>